<name>A0A839QQX2_9MICO</name>
<dbReference type="Pfam" id="PF13439">
    <property type="entry name" value="Glyco_transf_4"/>
    <property type="match status" value="1"/>
</dbReference>
<proteinExistence type="predicted"/>
<keyword evidence="1 5" id="KW-0328">Glycosyltransferase</keyword>
<comment type="caution">
    <text evidence="5">The sequence shown here is derived from an EMBL/GenBank/DDBJ whole genome shotgun (WGS) entry which is preliminary data.</text>
</comment>
<feature type="domain" description="Glycosyltransferase subfamily 4-like N-terminal" evidence="4">
    <location>
        <begin position="52"/>
        <end position="147"/>
    </location>
</feature>
<evidence type="ECO:0000313" key="5">
    <source>
        <dbReference type="EMBL" id="MBB3022714.1"/>
    </source>
</evidence>
<feature type="domain" description="Glycosyl transferase family 1" evidence="3">
    <location>
        <begin position="163"/>
        <end position="325"/>
    </location>
</feature>
<dbReference type="Gene3D" id="3.40.50.2000">
    <property type="entry name" value="Glycogen Phosphorylase B"/>
    <property type="match status" value="2"/>
</dbReference>
<keyword evidence="2 5" id="KW-0808">Transferase</keyword>
<dbReference type="InterPro" id="IPR028098">
    <property type="entry name" value="Glyco_trans_4-like_N"/>
</dbReference>
<dbReference type="EMBL" id="JACHWP010000001">
    <property type="protein sequence ID" value="MBB3022714.1"/>
    <property type="molecule type" value="Genomic_DNA"/>
</dbReference>
<evidence type="ECO:0000259" key="3">
    <source>
        <dbReference type="Pfam" id="PF00534"/>
    </source>
</evidence>
<evidence type="ECO:0000259" key="4">
    <source>
        <dbReference type="Pfam" id="PF13439"/>
    </source>
</evidence>
<dbReference type="GO" id="GO:0009103">
    <property type="term" value="P:lipopolysaccharide biosynthetic process"/>
    <property type="evidence" value="ECO:0007669"/>
    <property type="project" value="TreeGrafter"/>
</dbReference>
<evidence type="ECO:0000256" key="2">
    <source>
        <dbReference type="ARBA" id="ARBA00022679"/>
    </source>
</evidence>
<dbReference type="PANTHER" id="PTHR46401">
    <property type="entry name" value="GLYCOSYLTRANSFERASE WBBK-RELATED"/>
    <property type="match status" value="1"/>
</dbReference>
<dbReference type="PANTHER" id="PTHR46401:SF2">
    <property type="entry name" value="GLYCOSYLTRANSFERASE WBBK-RELATED"/>
    <property type="match status" value="1"/>
</dbReference>
<accession>A0A839QQX2</accession>
<dbReference type="EC" id="2.4.1.-" evidence="5"/>
<sequence>MKPTIHAFSKADSVAGQGVGSAYLEQVQLIERELSDQFDILGRARLRGGFGDINHFHSINPEYFAAMIPAARRGATVAHVHFIPETVNDSIRMPRPARAVFDRYMLAFYRRAQHLVTVNPWFITKLADDYGMDPQRITFIPNFVSADDFHPLAADDPRIAAMRTRFGVPTGRPVVLCAGQLQVRKGFFDFLAVARALPHVQFLWAGDFSFGRITAGHSEITRAMRELPANVNLVGLVPRGEMNVLFNLADAFFLPSFEELFPMTILEAMAAHTPVVVRDLVYYDGVLHDYAARIDAAPGEIDRFVQQLQRILEPGAVRDAAVADARRGAEFYNRDSVARQWRDFYTALLPA</sequence>
<dbReference type="Proteomes" id="UP000568050">
    <property type="component" value="Unassembled WGS sequence"/>
</dbReference>
<evidence type="ECO:0000313" key="6">
    <source>
        <dbReference type="Proteomes" id="UP000568050"/>
    </source>
</evidence>
<keyword evidence="6" id="KW-1185">Reference proteome</keyword>
<gene>
    <name evidence="5" type="ORF">FHX50_000962</name>
</gene>
<dbReference type="GO" id="GO:0016757">
    <property type="term" value="F:glycosyltransferase activity"/>
    <property type="evidence" value="ECO:0007669"/>
    <property type="project" value="UniProtKB-KW"/>
</dbReference>
<reference evidence="5 6" key="1">
    <citation type="submission" date="2020-08" db="EMBL/GenBank/DDBJ databases">
        <title>Sequencing the genomes of 1000 actinobacteria strains.</title>
        <authorList>
            <person name="Klenk H.-P."/>
        </authorList>
    </citation>
    <scope>NUCLEOTIDE SEQUENCE [LARGE SCALE GENOMIC DNA]</scope>
    <source>
        <strain evidence="5 6">DSM 23040</strain>
    </source>
</reference>
<dbReference type="Pfam" id="PF00534">
    <property type="entry name" value="Glycos_transf_1"/>
    <property type="match status" value="1"/>
</dbReference>
<dbReference type="SUPFAM" id="SSF53756">
    <property type="entry name" value="UDP-Glycosyltransferase/glycogen phosphorylase"/>
    <property type="match status" value="1"/>
</dbReference>
<evidence type="ECO:0000256" key="1">
    <source>
        <dbReference type="ARBA" id="ARBA00022676"/>
    </source>
</evidence>
<dbReference type="AlphaFoldDB" id="A0A839QQX2"/>
<protein>
    <submittedName>
        <fullName evidence="5">1,2-diacylglycerol-3-alpha-glucose alpha-1,2-galactosyltransferase</fullName>
        <ecNumber evidence="5">2.4.1.-</ecNumber>
    </submittedName>
</protein>
<dbReference type="RefSeq" id="WP_183374977.1">
    <property type="nucleotide sequence ID" value="NZ_CBCSFZ010000004.1"/>
</dbReference>
<dbReference type="CDD" id="cd03801">
    <property type="entry name" value="GT4_PimA-like"/>
    <property type="match status" value="1"/>
</dbReference>
<dbReference type="InterPro" id="IPR001296">
    <property type="entry name" value="Glyco_trans_1"/>
</dbReference>
<organism evidence="5 6">
    <name type="scientific">Helcobacillus massiliensis</name>
    <dbReference type="NCBI Taxonomy" id="521392"/>
    <lineage>
        <taxon>Bacteria</taxon>
        <taxon>Bacillati</taxon>
        <taxon>Actinomycetota</taxon>
        <taxon>Actinomycetes</taxon>
        <taxon>Micrococcales</taxon>
        <taxon>Dermabacteraceae</taxon>
        <taxon>Helcobacillus</taxon>
    </lineage>
</organism>